<feature type="region of interest" description="Disordered" evidence="1">
    <location>
        <begin position="1"/>
        <end position="23"/>
    </location>
</feature>
<feature type="compositionally biased region" description="Basic and acidic residues" evidence="1">
    <location>
        <begin position="1"/>
        <end position="19"/>
    </location>
</feature>
<evidence type="ECO:0000256" key="1">
    <source>
        <dbReference type="SAM" id="MobiDB-lite"/>
    </source>
</evidence>
<dbReference type="EMBL" id="RBAL01000019">
    <property type="protein sequence ID" value="RKN38210.1"/>
    <property type="molecule type" value="Genomic_DNA"/>
</dbReference>
<sequence length="112" mass="12828">MRRSTEEAHAHLGRPDAQETRPPWLGVSAEHTQDRDALLHGTWLARSYLLRDNLDQTVATTNSLLAYAATVRSRHTRDILHTLDTDLARRPELRNHTTVQDLRRRSATVTAR</sequence>
<gene>
    <name evidence="2" type="ORF">D7294_25570</name>
</gene>
<proteinExistence type="predicted"/>
<comment type="caution">
    <text evidence="2">The sequence shown here is derived from an EMBL/GenBank/DDBJ whole genome shotgun (WGS) entry which is preliminary data.</text>
</comment>
<accession>A0A3A9YQH8</accession>
<protein>
    <submittedName>
        <fullName evidence="2">Uncharacterized protein</fullName>
    </submittedName>
</protein>
<name>A0A3A9YQH8_9ACTN</name>
<dbReference type="Proteomes" id="UP000272474">
    <property type="component" value="Unassembled WGS sequence"/>
</dbReference>
<dbReference type="OrthoDB" id="3323621at2"/>
<evidence type="ECO:0000313" key="3">
    <source>
        <dbReference type="Proteomes" id="UP000272474"/>
    </source>
</evidence>
<reference evidence="2 3" key="1">
    <citation type="journal article" date="2014" name="Int. J. Syst. Evol. Microbiol.">
        <title>Streptomyces hoynatensis sp. nov., isolated from deep marine sediment.</title>
        <authorList>
            <person name="Veyisoglu A."/>
            <person name="Sahin N."/>
        </authorList>
    </citation>
    <scope>NUCLEOTIDE SEQUENCE [LARGE SCALE GENOMIC DNA]</scope>
    <source>
        <strain evidence="2 3">KCTC 29097</strain>
    </source>
</reference>
<keyword evidence="3" id="KW-1185">Reference proteome</keyword>
<evidence type="ECO:0000313" key="2">
    <source>
        <dbReference type="EMBL" id="RKN38210.1"/>
    </source>
</evidence>
<organism evidence="2 3">
    <name type="scientific">Streptomyces hoynatensis</name>
    <dbReference type="NCBI Taxonomy" id="1141874"/>
    <lineage>
        <taxon>Bacteria</taxon>
        <taxon>Bacillati</taxon>
        <taxon>Actinomycetota</taxon>
        <taxon>Actinomycetes</taxon>
        <taxon>Kitasatosporales</taxon>
        <taxon>Streptomycetaceae</taxon>
        <taxon>Streptomyces</taxon>
    </lineage>
</organism>
<dbReference type="AlphaFoldDB" id="A0A3A9YQH8"/>
<dbReference type="RefSeq" id="WP_120683788.1">
    <property type="nucleotide sequence ID" value="NZ_RBAL01000019.1"/>
</dbReference>